<feature type="signal peptide" evidence="2">
    <location>
        <begin position="1"/>
        <end position="19"/>
    </location>
</feature>
<comment type="caution">
    <text evidence="3">The sequence shown here is derived from an EMBL/GenBank/DDBJ whole genome shotgun (WGS) entry which is preliminary data.</text>
</comment>
<name>A0A426QJ92_9GAMM</name>
<dbReference type="Pfam" id="PF11191">
    <property type="entry name" value="DUF2782"/>
    <property type="match status" value="1"/>
</dbReference>
<organism evidence="3 4">
    <name type="scientific">Thiohalobacter thiocyanaticus</name>
    <dbReference type="NCBI Taxonomy" id="585455"/>
    <lineage>
        <taxon>Bacteria</taxon>
        <taxon>Pseudomonadati</taxon>
        <taxon>Pseudomonadota</taxon>
        <taxon>Gammaproteobacteria</taxon>
        <taxon>Thiohalobacterales</taxon>
        <taxon>Thiohalobacteraceae</taxon>
        <taxon>Thiohalobacter</taxon>
    </lineage>
</organism>
<dbReference type="Proteomes" id="UP000287798">
    <property type="component" value="Unassembled WGS sequence"/>
</dbReference>
<dbReference type="InterPro" id="IPR021357">
    <property type="entry name" value="DUF2782"/>
</dbReference>
<evidence type="ECO:0000256" key="2">
    <source>
        <dbReference type="SAM" id="SignalP"/>
    </source>
</evidence>
<keyword evidence="2" id="KW-0732">Signal</keyword>
<accession>A0A426QJ92</accession>
<evidence type="ECO:0000313" key="3">
    <source>
        <dbReference type="EMBL" id="RRQ21829.1"/>
    </source>
</evidence>
<sequence length="115" mass="13022">MRRTALLTSALLLTASAQAQPELEEIAPPGLPEPDLPTAGAEDQEAIEPEVTIIRRQDRTVEEYRINNQLYMIKVTPRKGVPYYLMDSDGDGSLETRRNELDPQLLVPSWIIFSW</sequence>
<gene>
    <name evidence="3" type="ORF">D6C00_07630</name>
</gene>
<dbReference type="Gene3D" id="2.20.130.30">
    <property type="entry name" value="Protein of unknown function DUF2782"/>
    <property type="match status" value="1"/>
</dbReference>
<dbReference type="OrthoDB" id="5296182at2"/>
<dbReference type="EMBL" id="QZMU01000001">
    <property type="protein sequence ID" value="RRQ21829.1"/>
    <property type="molecule type" value="Genomic_DNA"/>
</dbReference>
<keyword evidence="4" id="KW-1185">Reference proteome</keyword>
<proteinExistence type="predicted"/>
<evidence type="ECO:0000313" key="4">
    <source>
        <dbReference type="Proteomes" id="UP000287798"/>
    </source>
</evidence>
<dbReference type="AlphaFoldDB" id="A0A426QJ92"/>
<feature type="region of interest" description="Disordered" evidence="1">
    <location>
        <begin position="22"/>
        <end position="46"/>
    </location>
</feature>
<dbReference type="RefSeq" id="WP_125181168.1">
    <property type="nucleotide sequence ID" value="NZ_QZMU01000001.1"/>
</dbReference>
<evidence type="ECO:0000256" key="1">
    <source>
        <dbReference type="SAM" id="MobiDB-lite"/>
    </source>
</evidence>
<protein>
    <submittedName>
        <fullName evidence="3">DUF2782 domain-containing protein</fullName>
    </submittedName>
</protein>
<feature type="chain" id="PRO_5019141775" evidence="2">
    <location>
        <begin position="20"/>
        <end position="115"/>
    </location>
</feature>
<reference evidence="3 4" key="1">
    <citation type="journal article" date="2010" name="Int. J. Syst. Evol. Microbiol.">
        <title>Thiohalobacter thiocyanaticus gen. nov., sp. nov., a moderately halophilic, sulfur-oxidizing gammaproteobacterium from hypersaline lakes, that utilizes thiocyanate.</title>
        <authorList>
            <person name="Sorokin D.Y."/>
            <person name="Kovaleva O.L."/>
            <person name="Tourova T.P."/>
            <person name="Muyzer G."/>
        </authorList>
    </citation>
    <scope>NUCLEOTIDE SEQUENCE [LARGE SCALE GENOMIC DNA]</scope>
    <source>
        <strain evidence="3 4">Hrh1</strain>
    </source>
</reference>